<feature type="compositionally biased region" description="Basic and acidic residues" evidence="1">
    <location>
        <begin position="44"/>
        <end position="55"/>
    </location>
</feature>
<sequence length="88" mass="9223">MGSVEVAATWYGGGRESMRGGSGEASGVARTAAAPLLQRQGARRGGEGCREHLHQGGDNMQRETAPPDPDIAALLLSSLGRSWSCDIW</sequence>
<accession>A0A0E0RGB8</accession>
<dbReference type="Gramene" id="ORUFI12G10470.2">
    <property type="protein sequence ID" value="ORUFI12G10470.2"/>
    <property type="gene ID" value="ORUFI12G10470"/>
</dbReference>
<name>A0A0E0RGB8_ORYRU</name>
<reference evidence="2" key="2">
    <citation type="submission" date="2015-06" db="UniProtKB">
        <authorList>
            <consortium name="EnsemblPlants"/>
        </authorList>
    </citation>
    <scope>IDENTIFICATION</scope>
</reference>
<feature type="region of interest" description="Disordered" evidence="1">
    <location>
        <begin position="40"/>
        <end position="68"/>
    </location>
</feature>
<dbReference type="EnsemblPlants" id="ORUFI12G10470.2">
    <property type="protein sequence ID" value="ORUFI12G10470.2"/>
    <property type="gene ID" value="ORUFI12G10470"/>
</dbReference>
<evidence type="ECO:0000313" key="3">
    <source>
        <dbReference type="Proteomes" id="UP000008022"/>
    </source>
</evidence>
<organism evidence="2 3">
    <name type="scientific">Oryza rufipogon</name>
    <name type="common">Brownbeard rice</name>
    <name type="synonym">Asian wild rice</name>
    <dbReference type="NCBI Taxonomy" id="4529"/>
    <lineage>
        <taxon>Eukaryota</taxon>
        <taxon>Viridiplantae</taxon>
        <taxon>Streptophyta</taxon>
        <taxon>Embryophyta</taxon>
        <taxon>Tracheophyta</taxon>
        <taxon>Spermatophyta</taxon>
        <taxon>Magnoliopsida</taxon>
        <taxon>Liliopsida</taxon>
        <taxon>Poales</taxon>
        <taxon>Poaceae</taxon>
        <taxon>BOP clade</taxon>
        <taxon>Oryzoideae</taxon>
        <taxon>Oryzeae</taxon>
        <taxon>Oryzinae</taxon>
        <taxon>Oryza</taxon>
    </lineage>
</organism>
<dbReference type="Proteomes" id="UP000008022">
    <property type="component" value="Unassembled WGS sequence"/>
</dbReference>
<keyword evidence="3" id="KW-1185">Reference proteome</keyword>
<dbReference type="AlphaFoldDB" id="A0A0E0RGB8"/>
<evidence type="ECO:0000256" key="1">
    <source>
        <dbReference type="SAM" id="MobiDB-lite"/>
    </source>
</evidence>
<proteinExistence type="predicted"/>
<evidence type="ECO:0000313" key="2">
    <source>
        <dbReference type="EnsemblPlants" id="ORUFI12G10470.2"/>
    </source>
</evidence>
<protein>
    <submittedName>
        <fullName evidence="2">Uncharacterized protein</fullName>
    </submittedName>
</protein>
<reference evidence="3" key="1">
    <citation type="submission" date="2013-06" db="EMBL/GenBank/DDBJ databases">
        <authorList>
            <person name="Zhao Q."/>
        </authorList>
    </citation>
    <scope>NUCLEOTIDE SEQUENCE</scope>
    <source>
        <strain evidence="3">cv. W1943</strain>
    </source>
</reference>